<reference evidence="1 2" key="1">
    <citation type="submission" date="2012-02" db="EMBL/GenBank/DDBJ databases">
        <title>The Genome Sequence of Bacteroides fragilis CL07T12C05.</title>
        <authorList>
            <consortium name="The Broad Institute Genome Sequencing Platform"/>
            <person name="Earl A."/>
            <person name="Ward D."/>
            <person name="Feldgarden M."/>
            <person name="Gevers D."/>
            <person name="Zitomersky N.L."/>
            <person name="Coyne M.J."/>
            <person name="Comstock L.E."/>
            <person name="Young S.K."/>
            <person name="Zeng Q."/>
            <person name="Gargeya S."/>
            <person name="Fitzgerald M."/>
            <person name="Haas B."/>
            <person name="Abouelleil A."/>
            <person name="Alvarado L."/>
            <person name="Arachchi H.M."/>
            <person name="Berlin A."/>
            <person name="Chapman S.B."/>
            <person name="Gearin G."/>
            <person name="Goldberg J."/>
            <person name="Griggs A."/>
            <person name="Gujja S."/>
            <person name="Hansen M."/>
            <person name="Heiman D."/>
            <person name="Howarth C."/>
            <person name="Larimer J."/>
            <person name="Lui A."/>
            <person name="MacDonald P.J.P."/>
            <person name="McCowen C."/>
            <person name="Montmayeur A."/>
            <person name="Murphy C."/>
            <person name="Neiman D."/>
            <person name="Pearson M."/>
            <person name="Priest M."/>
            <person name="Roberts A."/>
            <person name="Saif S."/>
            <person name="Shea T."/>
            <person name="Sisk P."/>
            <person name="Stolte C."/>
            <person name="Sykes S."/>
            <person name="Wortman J."/>
            <person name="Nusbaum C."/>
            <person name="Birren B."/>
        </authorList>
    </citation>
    <scope>NUCLEOTIDE SEQUENCE [LARGE SCALE GENOMIC DNA]</scope>
    <source>
        <strain evidence="1 2">CL07T12C05</strain>
    </source>
</reference>
<sequence>MHKIILYIISVLTVFTSCTTTDVPDKVSLQPQVMNDSLLTTMPGDLLLIDDYLVCSDPFSDNKFLHVHRSSDGKYIGSMGQKGEGPQEFVSPLINRFSINRCIAAHDANGKTRGYLSIDSLIVGKEPFMSLSDFDRNIRMAKLDEQLYLTETENGENDYFKVSSNGKKSTFGVYPIREVKHHMGTYKTYDKDRGLLAFGPFNFSYLALYKKEGDNFKLLWERMPEKENYSVVDGAIRFDRSVMGVRDICMTKDYIVTLERDREVDPLDERTVGRNASKCPRTVFVYDYDGKLLKIVNLGMPVMRIAADGRSNALYVIGVSPDFALAKYDL</sequence>
<accession>A0A0E2AK47</accession>
<dbReference type="HOGENOM" id="CLU_839000_0_0_10"/>
<organism evidence="1 2">
    <name type="scientific">Bacteroides fragilis CL07T12C05</name>
    <dbReference type="NCBI Taxonomy" id="997883"/>
    <lineage>
        <taxon>Bacteria</taxon>
        <taxon>Pseudomonadati</taxon>
        <taxon>Bacteroidota</taxon>
        <taxon>Bacteroidia</taxon>
        <taxon>Bacteroidales</taxon>
        <taxon>Bacteroidaceae</taxon>
        <taxon>Bacteroides</taxon>
    </lineage>
</organism>
<evidence type="ECO:0008006" key="3">
    <source>
        <dbReference type="Google" id="ProtNLM"/>
    </source>
</evidence>
<proteinExistence type="predicted"/>
<gene>
    <name evidence="1" type="ORF">HMPREF1056_03753</name>
</gene>
<evidence type="ECO:0000313" key="2">
    <source>
        <dbReference type="Proteomes" id="UP000003879"/>
    </source>
</evidence>
<dbReference type="Pfam" id="PF15869">
    <property type="entry name" value="TolB_like"/>
    <property type="match status" value="1"/>
</dbReference>
<dbReference type="PROSITE" id="PS51257">
    <property type="entry name" value="PROKAR_LIPOPROTEIN"/>
    <property type="match status" value="1"/>
</dbReference>
<dbReference type="RefSeq" id="WP_005798749.1">
    <property type="nucleotide sequence ID" value="NZ_JH724217.1"/>
</dbReference>
<comment type="caution">
    <text evidence="1">The sequence shown here is derived from an EMBL/GenBank/DDBJ whole genome shotgun (WGS) entry which is preliminary data.</text>
</comment>
<evidence type="ECO:0000313" key="1">
    <source>
        <dbReference type="EMBL" id="EIY90970.1"/>
    </source>
</evidence>
<dbReference type="AlphaFoldDB" id="A0A0E2AK47"/>
<dbReference type="Proteomes" id="UP000003879">
    <property type="component" value="Unassembled WGS sequence"/>
</dbReference>
<dbReference type="EMBL" id="AGXN01000022">
    <property type="protein sequence ID" value="EIY90970.1"/>
    <property type="molecule type" value="Genomic_DNA"/>
</dbReference>
<name>A0A0E2AK47_BACFG</name>
<protein>
    <recommendedName>
        <fullName evidence="3">TolB-like 6-blade propeller-like</fullName>
    </recommendedName>
</protein>
<dbReference type="PATRIC" id="fig|997883.3.peg.3971"/>